<dbReference type="EMBL" id="BAABFN010000001">
    <property type="protein sequence ID" value="GAA4304290.1"/>
    <property type="molecule type" value="Genomic_DNA"/>
</dbReference>
<dbReference type="PANTHER" id="PTHR43798:SF33">
    <property type="entry name" value="HYDROLASE, PUTATIVE (AFU_ORTHOLOGUE AFUA_2G14860)-RELATED"/>
    <property type="match status" value="1"/>
</dbReference>
<gene>
    <name evidence="3" type="ORF">GCM10023143_08560</name>
</gene>
<dbReference type="InterPro" id="IPR000073">
    <property type="entry name" value="AB_hydrolase_1"/>
</dbReference>
<dbReference type="GO" id="GO:0016787">
    <property type="term" value="F:hydrolase activity"/>
    <property type="evidence" value="ECO:0007669"/>
    <property type="project" value="UniProtKB-KW"/>
</dbReference>
<dbReference type="PRINTS" id="PR00412">
    <property type="entry name" value="EPOXHYDRLASE"/>
</dbReference>
<dbReference type="Pfam" id="PF00561">
    <property type="entry name" value="Abhydrolase_1"/>
    <property type="match status" value="1"/>
</dbReference>
<evidence type="ECO:0000313" key="3">
    <source>
        <dbReference type="EMBL" id="GAA4304290.1"/>
    </source>
</evidence>
<evidence type="ECO:0000259" key="2">
    <source>
        <dbReference type="Pfam" id="PF00561"/>
    </source>
</evidence>
<protein>
    <submittedName>
        <fullName evidence="3">Alpha/beta hydrolase</fullName>
    </submittedName>
</protein>
<keyword evidence="4" id="KW-1185">Reference proteome</keyword>
<name>A0ABP8FI72_9BACT</name>
<dbReference type="InterPro" id="IPR000639">
    <property type="entry name" value="Epox_hydrolase-like"/>
</dbReference>
<dbReference type="InterPro" id="IPR050266">
    <property type="entry name" value="AB_hydrolase_sf"/>
</dbReference>
<accession>A0ABP8FI72</accession>
<feature type="chain" id="PRO_5045313523" evidence="1">
    <location>
        <begin position="22"/>
        <end position="334"/>
    </location>
</feature>
<dbReference type="PRINTS" id="PR00111">
    <property type="entry name" value="ABHYDROLASE"/>
</dbReference>
<sequence>MRKYIVLLSGLLLCATLDVCAQQPSQVQPMGTAMENYAYPYPVHYLPLHIQGQDLEMAYMDVKPDSWNGKTFLLLHGKNFFAAYWKDVIRALTAQGYRVVAPDQVGFGKSSKPDIHYSFELLASNTRQVLDTLGIRQVFVVGHSMGGMLATRFSLMYPERVQKLIYENPLGLEDYREKGVPYRSIADEYQVQLHQTFERLVNYQKKNYFYRWKDAYNEWIEPVFRWTLSPEYPRIAMVSALTYEMIYTQPVCHEFKDLKMPVLLMLGQNDHTALGKDRVSPEVLKTLGNFPELGKKLSREIPDCKYIPIPECGHIPHLEHFDLFMKAVLDFAAH</sequence>
<proteinExistence type="predicted"/>
<keyword evidence="1" id="KW-0732">Signal</keyword>
<dbReference type="InterPro" id="IPR029058">
    <property type="entry name" value="AB_hydrolase_fold"/>
</dbReference>
<keyword evidence="3" id="KW-0378">Hydrolase</keyword>
<dbReference type="Proteomes" id="UP001501207">
    <property type="component" value="Unassembled WGS sequence"/>
</dbReference>
<evidence type="ECO:0000313" key="4">
    <source>
        <dbReference type="Proteomes" id="UP001501207"/>
    </source>
</evidence>
<comment type="caution">
    <text evidence="3">The sequence shown here is derived from an EMBL/GenBank/DDBJ whole genome shotgun (WGS) entry which is preliminary data.</text>
</comment>
<feature type="signal peptide" evidence="1">
    <location>
        <begin position="1"/>
        <end position="21"/>
    </location>
</feature>
<dbReference type="PANTHER" id="PTHR43798">
    <property type="entry name" value="MONOACYLGLYCEROL LIPASE"/>
    <property type="match status" value="1"/>
</dbReference>
<dbReference type="Gene3D" id="3.40.50.1820">
    <property type="entry name" value="alpha/beta hydrolase"/>
    <property type="match status" value="1"/>
</dbReference>
<feature type="domain" description="AB hydrolase-1" evidence="2">
    <location>
        <begin position="71"/>
        <end position="320"/>
    </location>
</feature>
<dbReference type="RefSeq" id="WP_344975893.1">
    <property type="nucleotide sequence ID" value="NZ_BAABFN010000001.1"/>
</dbReference>
<dbReference type="SUPFAM" id="SSF53474">
    <property type="entry name" value="alpha/beta-Hydrolases"/>
    <property type="match status" value="1"/>
</dbReference>
<evidence type="ECO:0000256" key="1">
    <source>
        <dbReference type="SAM" id="SignalP"/>
    </source>
</evidence>
<organism evidence="3 4">
    <name type="scientific">Compostibacter hankyongensis</name>
    <dbReference type="NCBI Taxonomy" id="1007089"/>
    <lineage>
        <taxon>Bacteria</taxon>
        <taxon>Pseudomonadati</taxon>
        <taxon>Bacteroidota</taxon>
        <taxon>Chitinophagia</taxon>
        <taxon>Chitinophagales</taxon>
        <taxon>Chitinophagaceae</taxon>
        <taxon>Compostibacter</taxon>
    </lineage>
</organism>
<reference evidence="4" key="1">
    <citation type="journal article" date="2019" name="Int. J. Syst. Evol. Microbiol.">
        <title>The Global Catalogue of Microorganisms (GCM) 10K type strain sequencing project: providing services to taxonomists for standard genome sequencing and annotation.</title>
        <authorList>
            <consortium name="The Broad Institute Genomics Platform"/>
            <consortium name="The Broad Institute Genome Sequencing Center for Infectious Disease"/>
            <person name="Wu L."/>
            <person name="Ma J."/>
        </authorList>
    </citation>
    <scope>NUCLEOTIDE SEQUENCE [LARGE SCALE GENOMIC DNA]</scope>
    <source>
        <strain evidence="4">JCM 17664</strain>
    </source>
</reference>